<organism evidence="2 3">
    <name type="scientific">Armillaria ostoyae</name>
    <name type="common">Armillaria root rot fungus</name>
    <dbReference type="NCBI Taxonomy" id="47428"/>
    <lineage>
        <taxon>Eukaryota</taxon>
        <taxon>Fungi</taxon>
        <taxon>Dikarya</taxon>
        <taxon>Basidiomycota</taxon>
        <taxon>Agaricomycotina</taxon>
        <taxon>Agaricomycetes</taxon>
        <taxon>Agaricomycetidae</taxon>
        <taxon>Agaricales</taxon>
        <taxon>Marasmiineae</taxon>
        <taxon>Physalacriaceae</taxon>
        <taxon>Armillaria</taxon>
    </lineage>
</organism>
<proteinExistence type="predicted"/>
<evidence type="ECO:0000313" key="3">
    <source>
        <dbReference type="Proteomes" id="UP000219338"/>
    </source>
</evidence>
<feature type="compositionally biased region" description="Low complexity" evidence="1">
    <location>
        <begin position="168"/>
        <end position="179"/>
    </location>
</feature>
<keyword evidence="3" id="KW-1185">Reference proteome</keyword>
<feature type="region of interest" description="Disordered" evidence="1">
    <location>
        <begin position="1"/>
        <end position="25"/>
    </location>
</feature>
<gene>
    <name evidence="2" type="ORF">ARMOST_08746</name>
</gene>
<dbReference type="AlphaFoldDB" id="A0A284R9K6"/>
<name>A0A284R9K6_ARMOS</name>
<feature type="compositionally biased region" description="Low complexity" evidence="1">
    <location>
        <begin position="111"/>
        <end position="121"/>
    </location>
</feature>
<feature type="region of interest" description="Disordered" evidence="1">
    <location>
        <begin position="154"/>
        <end position="231"/>
    </location>
</feature>
<accession>A0A284R9K6</accession>
<dbReference type="EMBL" id="FUEG01000006">
    <property type="protein sequence ID" value="SJL05379.1"/>
    <property type="molecule type" value="Genomic_DNA"/>
</dbReference>
<reference evidence="3" key="1">
    <citation type="journal article" date="2017" name="Nat. Ecol. Evol.">
        <title>Genome expansion and lineage-specific genetic innovations in the forest pathogenic fungi Armillaria.</title>
        <authorList>
            <person name="Sipos G."/>
            <person name="Prasanna A.N."/>
            <person name="Walter M.C."/>
            <person name="O'Connor E."/>
            <person name="Balint B."/>
            <person name="Krizsan K."/>
            <person name="Kiss B."/>
            <person name="Hess J."/>
            <person name="Varga T."/>
            <person name="Slot J."/>
            <person name="Riley R."/>
            <person name="Boka B."/>
            <person name="Rigling D."/>
            <person name="Barry K."/>
            <person name="Lee J."/>
            <person name="Mihaltcheva S."/>
            <person name="LaButti K."/>
            <person name="Lipzen A."/>
            <person name="Waldron R."/>
            <person name="Moloney N.M."/>
            <person name="Sperisen C."/>
            <person name="Kredics L."/>
            <person name="Vagvoelgyi C."/>
            <person name="Patrignani A."/>
            <person name="Fitzpatrick D."/>
            <person name="Nagy I."/>
            <person name="Doyle S."/>
            <person name="Anderson J.B."/>
            <person name="Grigoriev I.V."/>
            <person name="Gueldener U."/>
            <person name="Muensterkoetter M."/>
            <person name="Nagy L.G."/>
        </authorList>
    </citation>
    <scope>NUCLEOTIDE SEQUENCE [LARGE SCALE GENOMIC DNA]</scope>
    <source>
        <strain evidence="3">C18/9</strain>
    </source>
</reference>
<dbReference type="OrthoDB" id="3270420at2759"/>
<sequence>MPSSMGKNGGIPLGAQWSDADPKDSPEYVIFPSGADDGLDRILPRLIEPLDDDFRTQNLSTPMVKDTLDSFPCDVAFHVPAHSSLSKPAIVIENADAIQIHIDQVPESLMSSTTTDSSSAADDSHAESPYVRSTPITIKNRSVRFRSRVRITSGLPRRHAADRITPDSSLSSSPSSSISAPLRCRENDANTDSSPWGPLGLRVKHMGQRPTRQAADKGLDPNERSPLMPPSRRFYSIDEDEHYNYFTYLDDETRLNREIDLAFGTWPGRLLNRHWWWWHLEPILCCVCIELEEEEQW</sequence>
<protein>
    <submittedName>
        <fullName evidence="2">Uncharacterized protein</fullName>
    </submittedName>
</protein>
<feature type="compositionally biased region" description="Basic and acidic residues" evidence="1">
    <location>
        <begin position="214"/>
        <end position="223"/>
    </location>
</feature>
<dbReference type="Proteomes" id="UP000219338">
    <property type="component" value="Unassembled WGS sequence"/>
</dbReference>
<evidence type="ECO:0000256" key="1">
    <source>
        <dbReference type="SAM" id="MobiDB-lite"/>
    </source>
</evidence>
<evidence type="ECO:0000313" key="2">
    <source>
        <dbReference type="EMBL" id="SJL05379.1"/>
    </source>
</evidence>
<dbReference type="OMA" id="LAFGTWP"/>
<feature type="region of interest" description="Disordered" evidence="1">
    <location>
        <begin position="109"/>
        <end position="135"/>
    </location>
</feature>